<dbReference type="AlphaFoldDB" id="A0A512M2K6"/>
<dbReference type="Proteomes" id="UP000321577">
    <property type="component" value="Unassembled WGS sequence"/>
</dbReference>
<dbReference type="RefSeq" id="WP_146848440.1">
    <property type="nucleotide sequence ID" value="NZ_BKAG01000001.1"/>
</dbReference>
<sequence>MNATLIQQPALRLITARSKQFPEGNREAFTSIESHLKTLKGRRFYGLVYEKDGALDYHAGLLPDSEIEERRFAALGFTITEIAAGPCARLKMLDWTSKTDQIGPSFGAMIRQYGIDPSRPQMEYYRSLTELHLLLPVPASSETKPC</sequence>
<accession>A0A512M2K6</accession>
<evidence type="ECO:0000313" key="2">
    <source>
        <dbReference type="Proteomes" id="UP000321577"/>
    </source>
</evidence>
<dbReference type="EMBL" id="BKAG01000001">
    <property type="protein sequence ID" value="GEP40974.1"/>
    <property type="molecule type" value="Genomic_DNA"/>
</dbReference>
<organism evidence="1 2">
    <name type="scientific">Brevifollis gellanilyticus</name>
    <dbReference type="NCBI Taxonomy" id="748831"/>
    <lineage>
        <taxon>Bacteria</taxon>
        <taxon>Pseudomonadati</taxon>
        <taxon>Verrucomicrobiota</taxon>
        <taxon>Verrucomicrobiia</taxon>
        <taxon>Verrucomicrobiales</taxon>
        <taxon>Verrucomicrobiaceae</taxon>
    </lineage>
</organism>
<dbReference type="OrthoDB" id="328886at2"/>
<comment type="caution">
    <text evidence="1">The sequence shown here is derived from an EMBL/GenBank/DDBJ whole genome shotgun (WGS) entry which is preliminary data.</text>
</comment>
<keyword evidence="2" id="KW-1185">Reference proteome</keyword>
<evidence type="ECO:0008006" key="3">
    <source>
        <dbReference type="Google" id="ProtNLM"/>
    </source>
</evidence>
<evidence type="ECO:0000313" key="1">
    <source>
        <dbReference type="EMBL" id="GEP40974.1"/>
    </source>
</evidence>
<gene>
    <name evidence="1" type="ORF">BGE01nite_02650</name>
</gene>
<name>A0A512M2K6_9BACT</name>
<proteinExistence type="predicted"/>
<protein>
    <recommendedName>
        <fullName evidence="3">Bacterial transcription activator effector binding domain-containing protein</fullName>
    </recommendedName>
</protein>
<reference evidence="1 2" key="1">
    <citation type="submission" date="2019-07" db="EMBL/GenBank/DDBJ databases">
        <title>Whole genome shotgun sequence of Brevifollis gellanilyticus NBRC 108608.</title>
        <authorList>
            <person name="Hosoyama A."/>
            <person name="Uohara A."/>
            <person name="Ohji S."/>
            <person name="Ichikawa N."/>
        </authorList>
    </citation>
    <scope>NUCLEOTIDE SEQUENCE [LARGE SCALE GENOMIC DNA]</scope>
    <source>
        <strain evidence="1 2">NBRC 108608</strain>
    </source>
</reference>